<gene>
    <name evidence="3" type="ORF">DILT_LOCUS7232</name>
</gene>
<dbReference type="Proteomes" id="UP000281553">
    <property type="component" value="Unassembled WGS sequence"/>
</dbReference>
<keyword evidence="4" id="KW-1185">Reference proteome</keyword>
<dbReference type="SUPFAM" id="SSF74788">
    <property type="entry name" value="Cullin repeat-like"/>
    <property type="match status" value="1"/>
</dbReference>
<dbReference type="OrthoDB" id="27073at2759"/>
<dbReference type="AlphaFoldDB" id="A0A3P7LZ14"/>
<sequence length="176" mass="20517">MPPSPNPLDPYSGSECKGGLTIYQDHFERPFLLETKRFYMLESTQLLQTSSVMDYLKRVEVRLKEERNRVQTYLHISTQVGLLKTCEQSLIGDHMDRLIAEFPKLLQEERMDDIARMYRLVGRFPEGKDRLVEITEKHVEERGSSALRQVCQTAVNVSVSCFLHVLYIYSSKFTCF</sequence>
<dbReference type="Gene3D" id="1.20.1310.10">
    <property type="entry name" value="Cullin Repeats"/>
    <property type="match status" value="2"/>
</dbReference>
<reference evidence="3 4" key="1">
    <citation type="submission" date="2018-11" db="EMBL/GenBank/DDBJ databases">
        <authorList>
            <consortium name="Pathogen Informatics"/>
        </authorList>
    </citation>
    <scope>NUCLEOTIDE SEQUENCE [LARGE SCALE GENOMIC DNA]</scope>
</reference>
<dbReference type="InterPro" id="IPR001373">
    <property type="entry name" value="Cullin_N"/>
</dbReference>
<evidence type="ECO:0000256" key="1">
    <source>
        <dbReference type="ARBA" id="ARBA00006019"/>
    </source>
</evidence>
<dbReference type="EMBL" id="UYRU01051361">
    <property type="protein sequence ID" value="VDN11401.1"/>
    <property type="molecule type" value="Genomic_DNA"/>
</dbReference>
<dbReference type="GO" id="GO:0031625">
    <property type="term" value="F:ubiquitin protein ligase binding"/>
    <property type="evidence" value="ECO:0007669"/>
    <property type="project" value="InterPro"/>
</dbReference>
<evidence type="ECO:0000313" key="4">
    <source>
        <dbReference type="Proteomes" id="UP000281553"/>
    </source>
</evidence>
<dbReference type="InterPro" id="IPR045093">
    <property type="entry name" value="Cullin"/>
</dbReference>
<dbReference type="Pfam" id="PF00888">
    <property type="entry name" value="Cullin"/>
    <property type="match status" value="1"/>
</dbReference>
<dbReference type="FunFam" id="1.20.1310.10:FF:000001">
    <property type="entry name" value="Cullin 3"/>
    <property type="match status" value="1"/>
</dbReference>
<dbReference type="GO" id="GO:0006511">
    <property type="term" value="P:ubiquitin-dependent protein catabolic process"/>
    <property type="evidence" value="ECO:0007669"/>
    <property type="project" value="InterPro"/>
</dbReference>
<dbReference type="PANTHER" id="PTHR11932">
    <property type="entry name" value="CULLIN"/>
    <property type="match status" value="1"/>
</dbReference>
<comment type="similarity">
    <text evidence="1">Belongs to the cullin family.</text>
</comment>
<evidence type="ECO:0000259" key="2">
    <source>
        <dbReference type="Pfam" id="PF00888"/>
    </source>
</evidence>
<feature type="domain" description="Cullin N-terminal" evidence="2">
    <location>
        <begin position="21"/>
        <end position="150"/>
    </location>
</feature>
<name>A0A3P7LZ14_DIBLA</name>
<accession>A0A3P7LZ14</accession>
<proteinExistence type="inferred from homology"/>
<organism evidence="3 4">
    <name type="scientific">Dibothriocephalus latus</name>
    <name type="common">Fish tapeworm</name>
    <name type="synonym">Diphyllobothrium latum</name>
    <dbReference type="NCBI Taxonomy" id="60516"/>
    <lineage>
        <taxon>Eukaryota</taxon>
        <taxon>Metazoa</taxon>
        <taxon>Spiralia</taxon>
        <taxon>Lophotrochozoa</taxon>
        <taxon>Platyhelminthes</taxon>
        <taxon>Cestoda</taxon>
        <taxon>Eucestoda</taxon>
        <taxon>Diphyllobothriidea</taxon>
        <taxon>Diphyllobothriidae</taxon>
        <taxon>Dibothriocephalus</taxon>
    </lineage>
</organism>
<dbReference type="InterPro" id="IPR016159">
    <property type="entry name" value="Cullin_repeat-like_dom_sf"/>
</dbReference>
<evidence type="ECO:0000313" key="3">
    <source>
        <dbReference type="EMBL" id="VDN11401.1"/>
    </source>
</evidence>
<protein>
    <recommendedName>
        <fullName evidence="2">Cullin N-terminal domain-containing protein</fullName>
    </recommendedName>
</protein>